<dbReference type="EMBL" id="JAPDRQ010000004">
    <property type="protein sequence ID" value="KAJ9664231.1"/>
    <property type="molecule type" value="Genomic_DNA"/>
</dbReference>
<gene>
    <name evidence="1" type="ORF">H2198_000449</name>
</gene>
<dbReference type="Proteomes" id="UP001172386">
    <property type="component" value="Unassembled WGS sequence"/>
</dbReference>
<evidence type="ECO:0000313" key="2">
    <source>
        <dbReference type="Proteomes" id="UP001172386"/>
    </source>
</evidence>
<organism evidence="1 2">
    <name type="scientific">Neophaeococcomyces mojaviensis</name>
    <dbReference type="NCBI Taxonomy" id="3383035"/>
    <lineage>
        <taxon>Eukaryota</taxon>
        <taxon>Fungi</taxon>
        <taxon>Dikarya</taxon>
        <taxon>Ascomycota</taxon>
        <taxon>Pezizomycotina</taxon>
        <taxon>Eurotiomycetes</taxon>
        <taxon>Chaetothyriomycetidae</taxon>
        <taxon>Chaetothyriales</taxon>
        <taxon>Chaetothyriales incertae sedis</taxon>
        <taxon>Neophaeococcomyces</taxon>
    </lineage>
</organism>
<name>A0ACC3AKA4_9EURO</name>
<accession>A0ACC3AKA4</accession>
<evidence type="ECO:0000313" key="1">
    <source>
        <dbReference type="EMBL" id="KAJ9664231.1"/>
    </source>
</evidence>
<keyword evidence="2" id="KW-1185">Reference proteome</keyword>
<sequence>MQVSHTLTYLYDTFLSIAVPRIRKVKCDEGFPVCHRCHATGRKCDGYGVWGGGENGQSQHLGPSKQSVAVQTRRCFMTPPRELPRTSVSFNEKCCLDWFAHRTAIKLPGVFAPDFWKTTLFQVSINEPAVLHAVIALSSTQRRYVSPSDDVNQEDIFVLQQYSQAIVSLQAHRLRANKASIHVTLITCLVFIYMEFLRGHYRTGLIHLEHGLKLLQQIQDSTNVVQIVSSKNLSIEERVTGMFRRIYMQARLFDQDLAYLPTLLPRLRTKDESNYFTSSSQARQCLENLLLRIVDLQDRYRQLQLSPTSQPVPPHSALQNSQADIIEDLNIWFEMHTSKLSKHNKSTKFLHTFARKLLDVYYTMANIMLATATRTCEMDYDKHTLSFTSIVNQSLGLYELVSPLKLTDQNIIALLQHDLRRFKSTDSIVEMGWIPGLYYTAIKCRIPWIRRQAIQLLKSTSHKEGIADSTLAVTIAEKVMEIEEQDFYDNETAAALNGIDIFAPEESGIHQWSTVVPLPESHRIQDVKVELPEDAEGQLRLTCYRNQDYGELGMIMCAYDVATQSWTREAT</sequence>
<protein>
    <submittedName>
        <fullName evidence="1">Uncharacterized protein</fullName>
    </submittedName>
</protein>
<proteinExistence type="predicted"/>
<comment type="caution">
    <text evidence="1">The sequence shown here is derived from an EMBL/GenBank/DDBJ whole genome shotgun (WGS) entry which is preliminary data.</text>
</comment>
<reference evidence="1" key="1">
    <citation type="submission" date="2022-10" db="EMBL/GenBank/DDBJ databases">
        <title>Culturing micro-colonial fungi from biological soil crusts in the Mojave desert and describing Neophaeococcomyces mojavensis, and introducing the new genera and species Taxawa tesnikishii.</title>
        <authorList>
            <person name="Kurbessoian T."/>
            <person name="Stajich J.E."/>
        </authorList>
    </citation>
    <scope>NUCLEOTIDE SEQUENCE</scope>
    <source>
        <strain evidence="1">JES_112</strain>
    </source>
</reference>